<evidence type="ECO:0000313" key="8">
    <source>
        <dbReference type="Proteomes" id="UP000800036"/>
    </source>
</evidence>
<accession>A0A6A5UJP6</accession>
<dbReference type="SMART" id="SM00339">
    <property type="entry name" value="FH"/>
    <property type="match status" value="1"/>
</dbReference>
<gene>
    <name evidence="7" type="ORF">BU23DRAFT_35059</name>
</gene>
<keyword evidence="1 3" id="KW-0238">DNA-binding</keyword>
<dbReference type="InterPro" id="IPR036388">
    <property type="entry name" value="WH-like_DNA-bd_sf"/>
</dbReference>
<feature type="compositionally biased region" description="Low complexity" evidence="4">
    <location>
        <begin position="1079"/>
        <end position="1091"/>
    </location>
</feature>
<keyword evidence="2 3" id="KW-0539">Nucleus</keyword>
<evidence type="ECO:0000259" key="6">
    <source>
        <dbReference type="PROSITE" id="PS50039"/>
    </source>
</evidence>
<dbReference type="PROSITE" id="PS00658">
    <property type="entry name" value="FORK_HEAD_2"/>
    <property type="match status" value="1"/>
</dbReference>
<feature type="compositionally biased region" description="Acidic residues" evidence="4">
    <location>
        <begin position="521"/>
        <end position="541"/>
    </location>
</feature>
<protein>
    <recommendedName>
        <fullName evidence="9">Fork-head domain-containing protein</fullName>
    </recommendedName>
</protein>
<feature type="region of interest" description="Disordered" evidence="4">
    <location>
        <begin position="140"/>
        <end position="174"/>
    </location>
</feature>
<feature type="compositionally biased region" description="Pro residues" evidence="4">
    <location>
        <begin position="1059"/>
        <end position="1076"/>
    </location>
</feature>
<dbReference type="Proteomes" id="UP000800036">
    <property type="component" value="Unassembled WGS sequence"/>
</dbReference>
<feature type="compositionally biased region" description="Low complexity" evidence="4">
    <location>
        <begin position="962"/>
        <end position="972"/>
    </location>
</feature>
<evidence type="ECO:0000313" key="7">
    <source>
        <dbReference type="EMBL" id="KAF1965141.1"/>
    </source>
</evidence>
<dbReference type="InterPro" id="IPR001766">
    <property type="entry name" value="Fork_head_dom"/>
</dbReference>
<dbReference type="GO" id="GO:0003700">
    <property type="term" value="F:DNA-binding transcription factor activity"/>
    <property type="evidence" value="ECO:0007669"/>
    <property type="project" value="InterPro"/>
</dbReference>
<feature type="region of interest" description="Disordered" evidence="4">
    <location>
        <begin position="282"/>
        <end position="307"/>
    </location>
</feature>
<evidence type="ECO:0000256" key="1">
    <source>
        <dbReference type="ARBA" id="ARBA00023125"/>
    </source>
</evidence>
<keyword evidence="8" id="KW-1185">Reference proteome</keyword>
<dbReference type="InterPro" id="IPR036390">
    <property type="entry name" value="WH_DNA-bd_sf"/>
</dbReference>
<feature type="compositionally biased region" description="Basic and acidic residues" evidence="4">
    <location>
        <begin position="633"/>
        <end position="647"/>
    </location>
</feature>
<feature type="compositionally biased region" description="Low complexity" evidence="4">
    <location>
        <begin position="162"/>
        <end position="174"/>
    </location>
</feature>
<dbReference type="PRINTS" id="PR00053">
    <property type="entry name" value="FORKHEAD"/>
</dbReference>
<evidence type="ECO:0000259" key="5">
    <source>
        <dbReference type="PROSITE" id="PS50006"/>
    </source>
</evidence>
<dbReference type="GO" id="GO:0060962">
    <property type="term" value="P:regulation of ribosomal protein gene transcription by RNA polymerase II"/>
    <property type="evidence" value="ECO:0007669"/>
    <property type="project" value="InterPro"/>
</dbReference>
<dbReference type="Gene3D" id="2.60.200.20">
    <property type="match status" value="1"/>
</dbReference>
<dbReference type="PROSITE" id="PS50006">
    <property type="entry name" value="FHA_DOMAIN"/>
    <property type="match status" value="1"/>
</dbReference>
<dbReference type="EMBL" id="ML976768">
    <property type="protein sequence ID" value="KAF1965141.1"/>
    <property type="molecule type" value="Genomic_DNA"/>
</dbReference>
<dbReference type="PANTHER" id="PTHR21712:SF29">
    <property type="entry name" value="PRE-RRNA-PROCESSING PROTEIN FHL1"/>
    <property type="match status" value="1"/>
</dbReference>
<feature type="compositionally biased region" description="Low complexity" evidence="4">
    <location>
        <begin position="618"/>
        <end position="632"/>
    </location>
</feature>
<dbReference type="InterPro" id="IPR045178">
    <property type="entry name" value="Fhl1/FHA1"/>
</dbReference>
<name>A0A6A5UJP6_9PLEO</name>
<feature type="compositionally biased region" description="Basic and acidic residues" evidence="4">
    <location>
        <begin position="654"/>
        <end position="664"/>
    </location>
</feature>
<dbReference type="OrthoDB" id="5402974at2759"/>
<dbReference type="CDD" id="cd00059">
    <property type="entry name" value="FH_FOX"/>
    <property type="match status" value="1"/>
</dbReference>
<feature type="compositionally biased region" description="Low complexity" evidence="4">
    <location>
        <begin position="925"/>
        <end position="935"/>
    </location>
</feature>
<dbReference type="PROSITE" id="PS50039">
    <property type="entry name" value="FORK_HEAD_3"/>
    <property type="match status" value="1"/>
</dbReference>
<feature type="region of interest" description="Disordered" evidence="4">
    <location>
        <begin position="704"/>
        <end position="815"/>
    </location>
</feature>
<sequence>MMFRDTPESWRVGLPESANARALNGYAELQESSECPGELFLPVINYTTPSSSRTLQDPQFDLPSSHLQHQASGGYYEYLNYLDSLDSTDFVGFPSHGEGSMFVNSGDAPTAHAFAPHHVAPIAPSASTAASMEVATAPASAPAAADAPPNAPASTGSPLPPDVATGTAPDATTADLNGQDVMATVGLPFPSLGAPISLSTGMSMDPLPMAADYPLLDPAMAFNNGYANAVPAQERMTAYARLKFEDGAYYMHTYQIILGRNVELAQKDMRRLAKVEQLRAKGEQQRAQALLNGSRKRKRPGTRSVISEVGGIVTAPIENMPMDYQQRRQSAASQSLSSGSHGQQADSNHNVDHAPQDMLMQALPEIPYQIDNHVPEDPDDCPLVPIHPQHVTDRTGFRGPKGISRQHAKIYYDFGIGTFCLAVLGSNGLYHENDFLAKGAVVELSHGDRIIIGMVEILFFLPDIPLPEDQRHRQESDSQSRPMSFSFENGRGESENLDDSGSEDQSVNPRHVYHYPVGSEFESEDDLIGGDDDLDDDDQEEYSPVPPPKPSLKIKLKKKHRPEKPSKGHKRKAVRQPSPEEPPVKKSKIKEAQGEAHREKEREKEKAKAKEREKVKAAKVPTKVPAKAPAKTPAKEPTQDVVKEEPKVTSPLKDSLEPTEKPKSESPVLIRRPQPGVNIEDLDPDGLITPEMCAQYGLPQSLIGTYVGKRKGPGRPPKDGVMSKRQRSQLIKQGKEIEKARAAGIDPADLPQPIVKPKVARRKESNAGEEDIRETTEKGDSTGILGEKKATKPAKPARTPSPEMREEDYTEEQLQRPTSNYVVLIHEAISSAPSGQMNLQQIYNYIERNYPWYKFKTTTSGWQSSVRHNLGQHDAFVKGDKEGKGYMWKINPNVSIEKERRKRQISPPHISNTPRPAYYPPPAGYTPYGQPGYYPGMPPQGMPPNGLSRPPPVDAAQPRLPPSMARAAAAAPPTAPAPSPYTSPWAGGNTAGSPPGSHPPQSYPPSAHAPPANQGAPSGQYGVLFPTSAPPTSAAPYTSPFATAGQSPYATPSGGSPYTPYPPAGKQPPKTSPIPAPHSTAQQATGSQAQQPNVPHPSGRYPASTNPDLIRQLEAFRAAYLGSRQDDAEKVDNVIRAFVTPELAGNLTPVESAVLRSIYSIPNIVSLRDGPNPPVKHEERAPPDLATAQTNTATKDVPVSTATAAAIAADVAANSESSKPPAVATSQPQNFTPTMTATTQSTASPASAPVPAIANVQMQRPSVEPITPIPGSPAVQNGPPVTQPATEAAPSNTAPAPADTASGAENNAKVEAPPPSTNTST</sequence>
<evidence type="ECO:0008006" key="9">
    <source>
        <dbReference type="Google" id="ProtNLM"/>
    </source>
</evidence>
<feature type="compositionally biased region" description="Low complexity" evidence="4">
    <location>
        <begin position="327"/>
        <end position="344"/>
    </location>
</feature>
<feature type="domain" description="Fork-head" evidence="6">
    <location>
        <begin position="816"/>
        <end position="904"/>
    </location>
</feature>
<feature type="compositionally biased region" description="Basic and acidic residues" evidence="4">
    <location>
        <begin position="589"/>
        <end position="616"/>
    </location>
</feature>
<feature type="region of interest" description="Disordered" evidence="4">
    <location>
        <begin position="1167"/>
        <end position="1197"/>
    </location>
</feature>
<feature type="compositionally biased region" description="Polar residues" evidence="4">
    <location>
        <begin position="1214"/>
        <end position="1231"/>
    </location>
</feature>
<dbReference type="Pfam" id="PF00498">
    <property type="entry name" value="FHA"/>
    <property type="match status" value="1"/>
</dbReference>
<feature type="DNA-binding region" description="Fork-head" evidence="3">
    <location>
        <begin position="816"/>
        <end position="904"/>
    </location>
</feature>
<reference evidence="7" key="1">
    <citation type="journal article" date="2020" name="Stud. Mycol.">
        <title>101 Dothideomycetes genomes: a test case for predicting lifestyles and emergence of pathogens.</title>
        <authorList>
            <person name="Haridas S."/>
            <person name="Albert R."/>
            <person name="Binder M."/>
            <person name="Bloem J."/>
            <person name="Labutti K."/>
            <person name="Salamov A."/>
            <person name="Andreopoulos B."/>
            <person name="Baker S."/>
            <person name="Barry K."/>
            <person name="Bills G."/>
            <person name="Bluhm B."/>
            <person name="Cannon C."/>
            <person name="Castanera R."/>
            <person name="Culley D."/>
            <person name="Daum C."/>
            <person name="Ezra D."/>
            <person name="Gonzalez J."/>
            <person name="Henrissat B."/>
            <person name="Kuo A."/>
            <person name="Liang C."/>
            <person name="Lipzen A."/>
            <person name="Lutzoni F."/>
            <person name="Magnuson J."/>
            <person name="Mondo S."/>
            <person name="Nolan M."/>
            <person name="Ohm R."/>
            <person name="Pangilinan J."/>
            <person name="Park H.-J."/>
            <person name="Ramirez L."/>
            <person name="Alfaro M."/>
            <person name="Sun H."/>
            <person name="Tritt A."/>
            <person name="Yoshinaga Y."/>
            <person name="Zwiers L.-H."/>
            <person name="Turgeon B."/>
            <person name="Goodwin S."/>
            <person name="Spatafora J."/>
            <person name="Crous P."/>
            <person name="Grigoriev I."/>
        </authorList>
    </citation>
    <scope>NUCLEOTIDE SEQUENCE</scope>
    <source>
        <strain evidence="7">CBS 107.79</strain>
    </source>
</reference>
<dbReference type="SUPFAM" id="SSF46785">
    <property type="entry name" value="Winged helix' DNA-binding domain"/>
    <property type="match status" value="1"/>
</dbReference>
<dbReference type="InterPro" id="IPR000253">
    <property type="entry name" value="FHA_dom"/>
</dbReference>
<evidence type="ECO:0000256" key="4">
    <source>
        <dbReference type="SAM" id="MobiDB-lite"/>
    </source>
</evidence>
<feature type="compositionally biased region" description="Low complexity" evidence="4">
    <location>
        <begin position="793"/>
        <end position="802"/>
    </location>
</feature>
<feature type="domain" description="FHA" evidence="5">
    <location>
        <begin position="403"/>
        <end position="436"/>
    </location>
</feature>
<feature type="region of interest" description="Disordered" evidence="4">
    <location>
        <begin position="1213"/>
        <end position="1321"/>
    </location>
</feature>
<dbReference type="GO" id="GO:0005634">
    <property type="term" value="C:nucleus"/>
    <property type="evidence" value="ECO:0007669"/>
    <property type="project" value="UniProtKB-SubCell"/>
</dbReference>
<dbReference type="InterPro" id="IPR008984">
    <property type="entry name" value="SMAD_FHA_dom_sf"/>
</dbReference>
<dbReference type="Pfam" id="PF00250">
    <property type="entry name" value="Forkhead"/>
    <property type="match status" value="1"/>
</dbReference>
<feature type="compositionally biased region" description="Basic and acidic residues" evidence="4">
    <location>
        <begin position="469"/>
        <end position="478"/>
    </location>
</feature>
<evidence type="ECO:0000256" key="3">
    <source>
        <dbReference type="PROSITE-ProRule" id="PRU00089"/>
    </source>
</evidence>
<dbReference type="GO" id="GO:0043565">
    <property type="term" value="F:sequence-specific DNA binding"/>
    <property type="evidence" value="ECO:0007669"/>
    <property type="project" value="InterPro"/>
</dbReference>
<feature type="compositionally biased region" description="Low complexity" evidence="4">
    <location>
        <begin position="1025"/>
        <end position="1044"/>
    </location>
</feature>
<feature type="compositionally biased region" description="Basic and acidic residues" evidence="4">
    <location>
        <begin position="773"/>
        <end position="790"/>
    </location>
</feature>
<feature type="region of interest" description="Disordered" evidence="4">
    <location>
        <begin position="325"/>
        <end position="351"/>
    </location>
</feature>
<feature type="region of interest" description="Disordered" evidence="4">
    <location>
        <begin position="898"/>
        <end position="1106"/>
    </location>
</feature>
<proteinExistence type="predicted"/>
<evidence type="ECO:0000256" key="2">
    <source>
        <dbReference type="ARBA" id="ARBA00023242"/>
    </source>
</evidence>
<feature type="compositionally biased region" description="Basic residues" evidence="4">
    <location>
        <begin position="552"/>
        <end position="574"/>
    </location>
</feature>
<dbReference type="InterPro" id="IPR030456">
    <property type="entry name" value="TF_fork_head_CS_2"/>
</dbReference>
<feature type="compositionally biased region" description="Pro residues" evidence="4">
    <location>
        <begin position="1312"/>
        <end position="1321"/>
    </location>
</feature>
<feature type="compositionally biased region" description="Low complexity" evidence="4">
    <location>
        <begin position="1232"/>
        <end position="1254"/>
    </location>
</feature>
<feature type="compositionally biased region" description="Polar residues" evidence="4">
    <location>
        <begin position="1279"/>
        <end position="1294"/>
    </location>
</feature>
<dbReference type="Gene3D" id="1.10.10.10">
    <property type="entry name" value="Winged helix-like DNA-binding domain superfamily/Winged helix DNA-binding domain"/>
    <property type="match status" value="1"/>
</dbReference>
<dbReference type="PANTHER" id="PTHR21712">
    <property type="entry name" value="PRE-RRNA-PROCESSING PROTEIN FHL1"/>
    <property type="match status" value="1"/>
</dbReference>
<comment type="subcellular location">
    <subcellularLocation>
        <location evidence="3">Nucleus</location>
    </subcellularLocation>
</comment>
<feature type="region of interest" description="Disordered" evidence="4">
    <location>
        <begin position="469"/>
        <end position="690"/>
    </location>
</feature>
<dbReference type="SUPFAM" id="SSF49879">
    <property type="entry name" value="SMAD/FHA domain"/>
    <property type="match status" value="1"/>
</dbReference>
<organism evidence="7 8">
    <name type="scientific">Bimuria novae-zelandiae CBS 107.79</name>
    <dbReference type="NCBI Taxonomy" id="1447943"/>
    <lineage>
        <taxon>Eukaryota</taxon>
        <taxon>Fungi</taxon>
        <taxon>Dikarya</taxon>
        <taxon>Ascomycota</taxon>
        <taxon>Pezizomycotina</taxon>
        <taxon>Dothideomycetes</taxon>
        <taxon>Pleosporomycetidae</taxon>
        <taxon>Pleosporales</taxon>
        <taxon>Massarineae</taxon>
        <taxon>Didymosphaeriaceae</taxon>
        <taxon>Bimuria</taxon>
    </lineage>
</organism>